<evidence type="ECO:0000313" key="2">
    <source>
        <dbReference type="Proteomes" id="UP000814243"/>
    </source>
</evidence>
<gene>
    <name evidence="1" type="ORF">HF086_009857</name>
</gene>
<protein>
    <submittedName>
        <fullName evidence="1">Uncharacterized protein</fullName>
    </submittedName>
</protein>
<comment type="caution">
    <text evidence="1">The sequence shown here is derived from an EMBL/GenBank/DDBJ whole genome shotgun (WGS) entry which is preliminary data.</text>
</comment>
<evidence type="ECO:0000313" key="1">
    <source>
        <dbReference type="EMBL" id="KAH9629730.1"/>
    </source>
</evidence>
<dbReference type="EMBL" id="JACEFF010000852">
    <property type="protein sequence ID" value="KAH9629730.1"/>
    <property type="molecule type" value="Genomic_DNA"/>
</dbReference>
<dbReference type="Proteomes" id="UP000814243">
    <property type="component" value="Unassembled WGS sequence"/>
</dbReference>
<reference evidence="1" key="1">
    <citation type="journal article" date="2021" name="G3 (Bethesda)">
        <title>Genome and transcriptome analysis of the beet armyworm Spodoptera exigua reveals targets for pest control. .</title>
        <authorList>
            <person name="Simon S."/>
            <person name="Breeschoten T."/>
            <person name="Jansen H.J."/>
            <person name="Dirks R.P."/>
            <person name="Schranz M.E."/>
            <person name="Ros V.I.D."/>
        </authorList>
    </citation>
    <scope>NUCLEOTIDE SEQUENCE</scope>
    <source>
        <strain evidence="1">TB_SE_WUR_2020</strain>
    </source>
</reference>
<dbReference type="PANTHER" id="PTHR21398">
    <property type="entry name" value="AGAP007094-PA"/>
    <property type="match status" value="1"/>
</dbReference>
<sequence length="131" mass="15028">MKKPCRFRCLIVTSARSKSEHKRSLIFPPTSLYGTFLAIAVPIDIPNKNVFVSYNFESNYSTLNNITEIDEVLFPNLPVRPSSSQEEGIEDEYYEAEADGHRGDCDKYVEDCPTSLFDYITRLVEFTNTKQ</sequence>
<name>A0A922M4J0_SPOEX</name>
<proteinExistence type="predicted"/>
<dbReference type="AlphaFoldDB" id="A0A922M4J0"/>
<accession>A0A922M4J0</accession>
<dbReference type="PANTHER" id="PTHR21398:SF6">
    <property type="entry name" value="AGAP007094-PA"/>
    <property type="match status" value="1"/>
</dbReference>
<organism evidence="1 2">
    <name type="scientific">Spodoptera exigua</name>
    <name type="common">Beet armyworm</name>
    <name type="synonym">Noctua fulgens</name>
    <dbReference type="NCBI Taxonomy" id="7107"/>
    <lineage>
        <taxon>Eukaryota</taxon>
        <taxon>Metazoa</taxon>
        <taxon>Ecdysozoa</taxon>
        <taxon>Arthropoda</taxon>
        <taxon>Hexapoda</taxon>
        <taxon>Insecta</taxon>
        <taxon>Pterygota</taxon>
        <taxon>Neoptera</taxon>
        <taxon>Endopterygota</taxon>
        <taxon>Lepidoptera</taxon>
        <taxon>Glossata</taxon>
        <taxon>Ditrysia</taxon>
        <taxon>Noctuoidea</taxon>
        <taxon>Noctuidae</taxon>
        <taxon>Amphipyrinae</taxon>
        <taxon>Spodoptera</taxon>
    </lineage>
</organism>